<evidence type="ECO:0008006" key="3">
    <source>
        <dbReference type="Google" id="ProtNLM"/>
    </source>
</evidence>
<dbReference type="AlphaFoldDB" id="A0A3B0W1T9"/>
<proteinExistence type="predicted"/>
<dbReference type="EMBL" id="UOFC01000269">
    <property type="protein sequence ID" value="VAW49261.1"/>
    <property type="molecule type" value="Genomic_DNA"/>
</dbReference>
<dbReference type="Gene3D" id="3.40.50.300">
    <property type="entry name" value="P-loop containing nucleotide triphosphate hydrolases"/>
    <property type="match status" value="1"/>
</dbReference>
<sequence length="280" mass="32507">MHKILKKQIMTIEITKAKIHEICEFIDDKQVDDIESFVVFLGHAHSGHSIIGALLDSHPDASIANEINVPKIILDHSINYKNLKKIALYYSMDKSDDKGWINTGYKYFVPDGFQGKTKFPKVLGDKKGGGSTRIIRNNPIVLDKLIDLVGEKIKFINVIRDPLDNIAAFSHYWKETLGQKHVDRYYENLETNQGIEKEYPNNFHKIYHHDLIKNPFKTYTLLLEFLNLEINNKQIHNCIDIVRSKENKRSNTIKWSKRSLEEIKNKNILFNLTDIFDGNV</sequence>
<reference evidence="2" key="1">
    <citation type="submission" date="2018-06" db="EMBL/GenBank/DDBJ databases">
        <authorList>
            <person name="Zhirakovskaya E."/>
        </authorList>
    </citation>
    <scope>NUCLEOTIDE SEQUENCE</scope>
</reference>
<name>A0A3B0W1T9_9ZZZZ</name>
<dbReference type="Pfam" id="PF13469">
    <property type="entry name" value="Sulfotransfer_3"/>
    <property type="match status" value="1"/>
</dbReference>
<evidence type="ECO:0000256" key="1">
    <source>
        <dbReference type="ARBA" id="ARBA00022679"/>
    </source>
</evidence>
<gene>
    <name evidence="2" type="ORF">MNBD_GAMMA03-14</name>
</gene>
<organism evidence="2">
    <name type="scientific">hydrothermal vent metagenome</name>
    <dbReference type="NCBI Taxonomy" id="652676"/>
    <lineage>
        <taxon>unclassified sequences</taxon>
        <taxon>metagenomes</taxon>
        <taxon>ecological metagenomes</taxon>
    </lineage>
</organism>
<dbReference type="GO" id="GO:0005794">
    <property type="term" value="C:Golgi apparatus"/>
    <property type="evidence" value="ECO:0007669"/>
    <property type="project" value="TreeGrafter"/>
</dbReference>
<evidence type="ECO:0000313" key="2">
    <source>
        <dbReference type="EMBL" id="VAW49261.1"/>
    </source>
</evidence>
<accession>A0A3B0W1T9</accession>
<dbReference type="SUPFAM" id="SSF52540">
    <property type="entry name" value="P-loop containing nucleoside triphosphate hydrolases"/>
    <property type="match status" value="1"/>
</dbReference>
<dbReference type="PANTHER" id="PTHR12788:SF8">
    <property type="entry name" value="PROTEIN-TYROSINE SULFOTRANSFERASE"/>
    <property type="match status" value="1"/>
</dbReference>
<dbReference type="GO" id="GO:0008476">
    <property type="term" value="F:protein-tyrosine sulfotransferase activity"/>
    <property type="evidence" value="ECO:0007669"/>
    <property type="project" value="InterPro"/>
</dbReference>
<dbReference type="PANTHER" id="PTHR12788">
    <property type="entry name" value="PROTEIN-TYROSINE SULFOTRANSFERASE 2"/>
    <property type="match status" value="1"/>
</dbReference>
<keyword evidence="1" id="KW-0808">Transferase</keyword>
<dbReference type="InterPro" id="IPR027417">
    <property type="entry name" value="P-loop_NTPase"/>
</dbReference>
<protein>
    <recommendedName>
        <fullName evidence="3">Sulfotransferase domain-containing protein</fullName>
    </recommendedName>
</protein>
<dbReference type="InterPro" id="IPR026634">
    <property type="entry name" value="TPST-like"/>
</dbReference>